<gene>
    <name evidence="1" type="ORF">EVAR_96098_1</name>
</gene>
<dbReference type="EMBL" id="BGZK01000324">
    <property type="protein sequence ID" value="GBP36852.1"/>
    <property type="molecule type" value="Genomic_DNA"/>
</dbReference>
<accession>A0A4C1VF02</accession>
<dbReference type="Proteomes" id="UP000299102">
    <property type="component" value="Unassembled WGS sequence"/>
</dbReference>
<evidence type="ECO:0000313" key="1">
    <source>
        <dbReference type="EMBL" id="GBP36852.1"/>
    </source>
</evidence>
<evidence type="ECO:0000313" key="2">
    <source>
        <dbReference type="Proteomes" id="UP000299102"/>
    </source>
</evidence>
<keyword evidence="2" id="KW-1185">Reference proteome</keyword>
<comment type="caution">
    <text evidence="1">The sequence shown here is derived from an EMBL/GenBank/DDBJ whole genome shotgun (WGS) entry which is preliminary data.</text>
</comment>
<reference evidence="1 2" key="1">
    <citation type="journal article" date="2019" name="Commun. Biol.">
        <title>The bagworm genome reveals a unique fibroin gene that provides high tensile strength.</title>
        <authorList>
            <person name="Kono N."/>
            <person name="Nakamura H."/>
            <person name="Ohtoshi R."/>
            <person name="Tomita M."/>
            <person name="Numata K."/>
            <person name="Arakawa K."/>
        </authorList>
    </citation>
    <scope>NUCLEOTIDE SEQUENCE [LARGE SCALE GENOMIC DNA]</scope>
</reference>
<organism evidence="1 2">
    <name type="scientific">Eumeta variegata</name>
    <name type="common">Bagworm moth</name>
    <name type="synonym">Eumeta japonica</name>
    <dbReference type="NCBI Taxonomy" id="151549"/>
    <lineage>
        <taxon>Eukaryota</taxon>
        <taxon>Metazoa</taxon>
        <taxon>Ecdysozoa</taxon>
        <taxon>Arthropoda</taxon>
        <taxon>Hexapoda</taxon>
        <taxon>Insecta</taxon>
        <taxon>Pterygota</taxon>
        <taxon>Neoptera</taxon>
        <taxon>Endopterygota</taxon>
        <taxon>Lepidoptera</taxon>
        <taxon>Glossata</taxon>
        <taxon>Ditrysia</taxon>
        <taxon>Tineoidea</taxon>
        <taxon>Psychidae</taxon>
        <taxon>Oiketicinae</taxon>
        <taxon>Eumeta</taxon>
    </lineage>
</organism>
<proteinExistence type="predicted"/>
<protein>
    <submittedName>
        <fullName evidence="1">Uncharacterized protein</fullName>
    </submittedName>
</protein>
<name>A0A4C1VF02_EUMVA</name>
<dbReference type="AlphaFoldDB" id="A0A4C1VF02"/>
<sequence length="77" mass="8033">MLGHSPDGGSMSGGGAESLALCLGEHARPSAPDDVIAFVITAINGARPARCQRAHSLRVSSGLKEDDYRKALAVWDD</sequence>